<feature type="region of interest" description="Disordered" evidence="2">
    <location>
        <begin position="525"/>
        <end position="652"/>
    </location>
</feature>
<feature type="compositionally biased region" description="Polar residues" evidence="2">
    <location>
        <begin position="937"/>
        <end position="948"/>
    </location>
</feature>
<comment type="caution">
    <text evidence="3">The sequence shown here is derived from an EMBL/GenBank/DDBJ whole genome shotgun (WGS) entry which is preliminary data.</text>
</comment>
<feature type="compositionally biased region" description="Low complexity" evidence="2">
    <location>
        <begin position="847"/>
        <end position="858"/>
    </location>
</feature>
<name>A0A5M3N5B5_CONPW</name>
<feature type="region of interest" description="Disordered" evidence="2">
    <location>
        <begin position="700"/>
        <end position="730"/>
    </location>
</feature>
<reference evidence="4" key="1">
    <citation type="journal article" date="2012" name="Science">
        <title>The Paleozoic origin of enzymatic lignin decomposition reconstructed from 31 fungal genomes.</title>
        <authorList>
            <person name="Floudas D."/>
            <person name="Binder M."/>
            <person name="Riley R."/>
            <person name="Barry K."/>
            <person name="Blanchette R.A."/>
            <person name="Henrissat B."/>
            <person name="Martinez A.T."/>
            <person name="Otillar R."/>
            <person name="Spatafora J.W."/>
            <person name="Yadav J.S."/>
            <person name="Aerts A."/>
            <person name="Benoit I."/>
            <person name="Boyd A."/>
            <person name="Carlson A."/>
            <person name="Copeland A."/>
            <person name="Coutinho P.M."/>
            <person name="de Vries R.P."/>
            <person name="Ferreira P."/>
            <person name="Findley K."/>
            <person name="Foster B."/>
            <person name="Gaskell J."/>
            <person name="Glotzer D."/>
            <person name="Gorecki P."/>
            <person name="Heitman J."/>
            <person name="Hesse C."/>
            <person name="Hori C."/>
            <person name="Igarashi K."/>
            <person name="Jurgens J.A."/>
            <person name="Kallen N."/>
            <person name="Kersten P."/>
            <person name="Kohler A."/>
            <person name="Kuees U."/>
            <person name="Kumar T.K.A."/>
            <person name="Kuo A."/>
            <person name="LaButti K."/>
            <person name="Larrondo L.F."/>
            <person name="Lindquist E."/>
            <person name="Ling A."/>
            <person name="Lombard V."/>
            <person name="Lucas S."/>
            <person name="Lundell T."/>
            <person name="Martin R."/>
            <person name="McLaughlin D.J."/>
            <person name="Morgenstern I."/>
            <person name="Morin E."/>
            <person name="Murat C."/>
            <person name="Nagy L.G."/>
            <person name="Nolan M."/>
            <person name="Ohm R.A."/>
            <person name="Patyshakuliyeva A."/>
            <person name="Rokas A."/>
            <person name="Ruiz-Duenas F.J."/>
            <person name="Sabat G."/>
            <person name="Salamov A."/>
            <person name="Samejima M."/>
            <person name="Schmutz J."/>
            <person name="Slot J.C."/>
            <person name="St John F."/>
            <person name="Stenlid J."/>
            <person name="Sun H."/>
            <person name="Sun S."/>
            <person name="Syed K."/>
            <person name="Tsang A."/>
            <person name="Wiebenga A."/>
            <person name="Young D."/>
            <person name="Pisabarro A."/>
            <person name="Eastwood D.C."/>
            <person name="Martin F."/>
            <person name="Cullen D."/>
            <person name="Grigoriev I.V."/>
            <person name="Hibbett D.S."/>
        </authorList>
    </citation>
    <scope>NUCLEOTIDE SEQUENCE [LARGE SCALE GENOMIC DNA]</scope>
    <source>
        <strain evidence="4">RWD-64-598 SS2</strain>
    </source>
</reference>
<accession>A0A5M3N5B5</accession>
<feature type="region of interest" description="Disordered" evidence="2">
    <location>
        <begin position="251"/>
        <end position="306"/>
    </location>
</feature>
<dbReference type="GO" id="GO:0005794">
    <property type="term" value="C:Golgi apparatus"/>
    <property type="evidence" value="ECO:0007669"/>
    <property type="project" value="InterPro"/>
</dbReference>
<feature type="region of interest" description="Disordered" evidence="2">
    <location>
        <begin position="1870"/>
        <end position="1937"/>
    </location>
</feature>
<evidence type="ECO:0000256" key="1">
    <source>
        <dbReference type="SAM" id="Coils"/>
    </source>
</evidence>
<feature type="region of interest" description="Disordered" evidence="2">
    <location>
        <begin position="212"/>
        <end position="233"/>
    </location>
</feature>
<dbReference type="GeneID" id="19199079"/>
<keyword evidence="1" id="KW-0175">Coiled coil</keyword>
<feature type="compositionally biased region" description="Polar residues" evidence="2">
    <location>
        <begin position="296"/>
        <end position="306"/>
    </location>
</feature>
<sequence length="2023" mass="219145">MSAHPMQTPMQNFFNAQHAPNAPGRPAYAMHRTHPSLAAHMPMGQMPPPSAGPMTPGFPGAAFPGQPPFGATPLFGRNRRRGQSVSIGGPPKAPLGGPGRKHSPKPPVVVPAPVVQQKQKKIPVNLPKETVPASEDGEPSTRVEWARYPLVKSVMETAVVEPPVLTSAEVFPTEDHRRSIPDTIDVFLPGKLAWETIKRREIEEKLEKLGVERGSGSAIPTIHAPRGRAASISSPADPSLLYFKLNKLQQSRGNSSSNSLASSPQPPGQVPNGLSPSPGAGVPPRFQPRSHGHSMSLAQPSAFSQSPSFYNPTASFNPFGPNAVLGSDQIEGEIDIQQRLAPIEGIHAPQGRVPFTMPSLAPPPLSRGSSRPDFARGFGAEIPEEDEQQLEDDDEGQVIEIPARIPTHQDIIVTTEMDTTAMGDGDMTNAEGLTANQGFMDERTVLDAAPNFDPEVITEFGGSVEGLTPMARSRIHSRHVSGLSNALSLHSVGGVVNGVDVESEMGDTRSAAGEPVIDEVVERSMEHDDTVGEEWTGSEDHRTELSDDEESIGEWSNPSDEERARQERVHRRMLRQRKREIERPRRLPKFPSPPRGTFDLPGPRDYEIVSNPSEDGMTPWLPDFPARPSSTSTSGRRPLPPLPHSRGTSVQLSAHDPALAHSRAGSEVKPQSLEMTKLSGALSMGGGLNPNAKPFVFGGAPASAGNSRQGSQSFAPPAPPAPPAMGHTRVSSFTKPLSATASEFKPTGALNAAAVEFKPAGAFTFKPPPGVPQISFLKSPEPSRPLPLPPAPTVKPSPARAQQGREKRQRRVSAASLTDVTDEEDGDSGKENMASFRFPAPSTAHESPLSMRRSAPASPRERALLDVSIATSGHRDGGPLQTLTMPSLRANLPLAPLDHDNFVSGLEKELSGEEDGGAEGDMEDMMDDMENDENVFRTGSSTNMSTLPTIVPSKSKRAPIPLDFKNPNPSKSNTVPAGLFKALMSDEKTRRTVRSRLDSRDVRDVFESHSQAPSLDDAIMPSISHAHSRQQQRYVTDPLMRVASPESDEEGLFLPPFPRRSSLPTLGSVGHTSDLSNASMAVNLTKQFEYHALEQKLEVMLDDRFRAFQHELRKLRLAGSPSGGGVNPITPATEDAIAEVVGLFRAQLQESAARGLDDSQMDARGELDLELIKDIIQQGHADALELLRGELHSIVHRVEAQGRHPGSGILDAMPMLEQMHNRHLQAVLSHIGALSSKIDSGSPSSMEQQRQAGSLFADPYERDLFTKEVVDAISPMLAALQAEKVDYDFLTEQLSQAVKPNLAQLIDLAADKRETAGLIVDSILPLLPSLSSLDTSDLVTKITAEVRRVIAPIDAHEIKEQVADLVVERLDSRLAVRDRAFTVDGVASKVSEHVADLVGSFSDVSPKLERLLTAQEALTLRGDSLVSAQENATSAVSDLNSRFADVARAVEALRDVQPAEPVKDMAVVESMQRLQSVVDSVLNSQNAASGRAAEILAAQKALQREVVERASASAVPETFTAAVGALQAAQAEFAMSREAWKQEAEEIRKLRTANADLQVQLAKARGAHGQIRVEKDMIGEKLRGVEREREKMLDELADAREAEKARAGEVAGGQEKARELEEALAKALERLKASDVAAQANQERMAELERVNKEAAAEQALMKSKVDELHLQNVLLTREKEAAAKSVETLQNERESLLAQQSHWEELHRAAEQIQMLTTLIGQADTEELNDLRRARDSSKALETEHAALQRKFRDLEHKFANNEKVVNAARQNMTQAQQRSSEWERRAKEYEGDLERTRTELDQMEQTYTQLDADHSLAKLQLEEKDADDRLAKDRESKLKDQVAGLEAQVAQLQAQLTKVSVVATNSRTKAAPNGAARYPSVNSRQSPPRPDSRASTVYGSRAGTPVGRPVSTMNGSSRAPSRADTPPTSVWDSMHAPGASIASSQYVPSSAQPHQPQGRYPHQSFAAVNSQYSVPGTPRATATAPHARRPYGAAFSRPPIASPTPSNVSATPTQGDDGWWS</sequence>
<dbReference type="Gene3D" id="1.10.287.1490">
    <property type="match status" value="1"/>
</dbReference>
<dbReference type="PANTHER" id="PTHR18887">
    <property type="entry name" value="GOLGI-ASSOCIATED PROTEIN GCP360-RELATED"/>
    <property type="match status" value="1"/>
</dbReference>
<feature type="region of interest" description="Disordered" evidence="2">
    <location>
        <begin position="773"/>
        <end position="861"/>
    </location>
</feature>
<feature type="compositionally biased region" description="Basic residues" evidence="2">
    <location>
        <begin position="568"/>
        <end position="578"/>
    </location>
</feature>
<feature type="region of interest" description="Disordered" evidence="2">
    <location>
        <begin position="937"/>
        <end position="975"/>
    </location>
</feature>
<feature type="compositionally biased region" description="Polar residues" evidence="2">
    <location>
        <begin position="2005"/>
        <end position="2016"/>
    </location>
</feature>
<feature type="region of interest" description="Disordered" evidence="2">
    <location>
        <begin position="1975"/>
        <end position="2023"/>
    </location>
</feature>
<feature type="region of interest" description="Disordered" evidence="2">
    <location>
        <begin position="38"/>
        <end position="107"/>
    </location>
</feature>
<evidence type="ECO:0000313" key="3">
    <source>
        <dbReference type="EMBL" id="EIW86254.1"/>
    </source>
</evidence>
<keyword evidence="4" id="KW-1185">Reference proteome</keyword>
<dbReference type="KEGG" id="cput:CONPUDRAFT_114402"/>
<feature type="compositionally biased region" description="Low complexity" evidence="2">
    <location>
        <begin position="251"/>
        <end position="263"/>
    </location>
</feature>
<dbReference type="InterPro" id="IPR026202">
    <property type="entry name" value="GOLGB1"/>
</dbReference>
<dbReference type="OMA" id="WGFAYDK"/>
<dbReference type="EMBL" id="JH711573">
    <property type="protein sequence ID" value="EIW86254.1"/>
    <property type="molecule type" value="Genomic_DNA"/>
</dbReference>
<feature type="coiled-coil region" evidence="1">
    <location>
        <begin position="1732"/>
        <end position="1857"/>
    </location>
</feature>
<feature type="coiled-coil region" evidence="1">
    <location>
        <begin position="1547"/>
        <end position="1707"/>
    </location>
</feature>
<feature type="compositionally biased region" description="Pro residues" evidence="2">
    <location>
        <begin position="782"/>
        <end position="795"/>
    </location>
</feature>
<dbReference type="Proteomes" id="UP000053558">
    <property type="component" value="Unassembled WGS sequence"/>
</dbReference>
<dbReference type="RefSeq" id="XP_007763137.1">
    <property type="nucleotide sequence ID" value="XM_007764947.1"/>
</dbReference>
<evidence type="ECO:0000313" key="4">
    <source>
        <dbReference type="Proteomes" id="UP000053558"/>
    </source>
</evidence>
<organism evidence="3 4">
    <name type="scientific">Coniophora puteana (strain RWD-64-598)</name>
    <name type="common">Brown rot fungus</name>
    <dbReference type="NCBI Taxonomy" id="741705"/>
    <lineage>
        <taxon>Eukaryota</taxon>
        <taxon>Fungi</taxon>
        <taxon>Dikarya</taxon>
        <taxon>Basidiomycota</taxon>
        <taxon>Agaricomycotina</taxon>
        <taxon>Agaricomycetes</taxon>
        <taxon>Agaricomycetidae</taxon>
        <taxon>Boletales</taxon>
        <taxon>Coniophorineae</taxon>
        <taxon>Coniophoraceae</taxon>
        <taxon>Coniophora</taxon>
    </lineage>
</organism>
<dbReference type="OrthoDB" id="3357224at2759"/>
<feature type="compositionally biased region" description="Low complexity" evidence="2">
    <location>
        <begin position="627"/>
        <end position="637"/>
    </location>
</feature>
<feature type="compositionally biased region" description="Polar residues" evidence="2">
    <location>
        <begin position="704"/>
        <end position="714"/>
    </location>
</feature>
<dbReference type="PANTHER" id="PTHR18887:SF5">
    <property type="entry name" value="GOLGIN SUBFAMILY B MEMBER 1-LIKE"/>
    <property type="match status" value="1"/>
</dbReference>
<evidence type="ECO:0000256" key="2">
    <source>
        <dbReference type="SAM" id="MobiDB-lite"/>
    </source>
</evidence>
<gene>
    <name evidence="3" type="ORF">CONPUDRAFT_114402</name>
</gene>
<proteinExistence type="predicted"/>
<feature type="compositionally biased region" description="Low complexity" evidence="2">
    <location>
        <begin position="52"/>
        <end position="73"/>
    </location>
</feature>
<protein>
    <submittedName>
        <fullName evidence="3">Uncharacterized protein</fullName>
    </submittedName>
</protein>